<organism evidence="4 5">
    <name type="scientific">Obba rivulosa</name>
    <dbReference type="NCBI Taxonomy" id="1052685"/>
    <lineage>
        <taxon>Eukaryota</taxon>
        <taxon>Fungi</taxon>
        <taxon>Dikarya</taxon>
        <taxon>Basidiomycota</taxon>
        <taxon>Agaricomycotina</taxon>
        <taxon>Agaricomycetes</taxon>
        <taxon>Polyporales</taxon>
        <taxon>Gelatoporiaceae</taxon>
        <taxon>Obba</taxon>
    </lineage>
</organism>
<dbReference type="InterPro" id="IPR041371">
    <property type="entry name" value="GH92_N"/>
</dbReference>
<dbReference type="OrthoDB" id="449263at2759"/>
<dbReference type="GO" id="GO:0006516">
    <property type="term" value="P:glycoprotein catabolic process"/>
    <property type="evidence" value="ECO:0007669"/>
    <property type="project" value="TreeGrafter"/>
</dbReference>
<dbReference type="PANTHER" id="PTHR12143">
    <property type="entry name" value="PEPTIDE N-GLYCANASE PNGASE -RELATED"/>
    <property type="match status" value="1"/>
</dbReference>
<feature type="chain" id="PRO_5034898657" description="Glycosyl hydrolase family 92 N-terminal domain-containing protein" evidence="1">
    <location>
        <begin position="27"/>
        <end position="396"/>
    </location>
</feature>
<evidence type="ECO:0000259" key="2">
    <source>
        <dbReference type="Pfam" id="PF07971"/>
    </source>
</evidence>
<feature type="domain" description="Glycosyl hydrolase family 92" evidence="2">
    <location>
        <begin position="270"/>
        <end position="332"/>
    </location>
</feature>
<dbReference type="Proteomes" id="UP000250043">
    <property type="component" value="Unassembled WGS sequence"/>
</dbReference>
<name>A0A8E2DPC6_9APHY</name>
<dbReference type="GO" id="GO:0030246">
    <property type="term" value="F:carbohydrate binding"/>
    <property type="evidence" value="ECO:0007669"/>
    <property type="project" value="InterPro"/>
</dbReference>
<keyword evidence="1" id="KW-0732">Signal</keyword>
<dbReference type="Pfam" id="PF17678">
    <property type="entry name" value="Glyco_hydro_92N"/>
    <property type="match status" value="1"/>
</dbReference>
<keyword evidence="5" id="KW-1185">Reference proteome</keyword>
<evidence type="ECO:0000259" key="3">
    <source>
        <dbReference type="Pfam" id="PF17678"/>
    </source>
</evidence>
<dbReference type="Gene3D" id="2.70.98.10">
    <property type="match status" value="1"/>
</dbReference>
<dbReference type="AlphaFoldDB" id="A0A8E2DPC6"/>
<protein>
    <recommendedName>
        <fullName evidence="6">Glycosyl hydrolase family 92 N-terminal domain-containing protein</fullName>
    </recommendedName>
</protein>
<evidence type="ECO:0008006" key="6">
    <source>
        <dbReference type="Google" id="ProtNLM"/>
    </source>
</evidence>
<gene>
    <name evidence="4" type="ORF">OBBRIDRAFT_339599</name>
</gene>
<sequence>MRAITRSLWLVHAVQVIASQVPPTFAEPSSHAVDSVDPFIGNGGYSADGSGGMIPSTALPFGMARWVAQTRQNCVSVTPYNYTDTKIHGFQGTHQPAIWMGESGPVIIVSGAGTVQSLFEKRGMSFDRAHEVATASYYSAEMDALEGGTIFGEQSATPHVGHLHVTFSNTSAPYVLVEATRAFIVGTDDLTNFTYPEGAIAIDSKRQEITGRNPERQDFIIGPNPARGWPGYFYGHMSGEGSLLSGFARFAANTSKVNVRIGVSFILVDQARRNLDAEIPDSATLEETARQTRAAWAEKLDRIQVEDATGDEETVFYTAIFHALQYPSKMKMGNMTQGTMTPCIKATLTPDTRYGMHSAPNGSGKSCLLRSAYPEWYKVCCKIIRRVDGFPCGRIL</sequence>
<dbReference type="InterPro" id="IPR050883">
    <property type="entry name" value="PNGase"/>
</dbReference>
<dbReference type="GO" id="GO:0000224">
    <property type="term" value="F:peptide-N4-(N-acetyl-beta-glucosaminyl)asparagine amidase activity"/>
    <property type="evidence" value="ECO:0007669"/>
    <property type="project" value="TreeGrafter"/>
</dbReference>
<evidence type="ECO:0000313" key="5">
    <source>
        <dbReference type="Proteomes" id="UP000250043"/>
    </source>
</evidence>
<dbReference type="EMBL" id="KV722357">
    <property type="protein sequence ID" value="OCH93282.1"/>
    <property type="molecule type" value="Genomic_DNA"/>
</dbReference>
<feature type="domain" description="Glycosyl hydrolase family 92 N-terminal" evidence="3">
    <location>
        <begin position="36"/>
        <end position="241"/>
    </location>
</feature>
<dbReference type="InterPro" id="IPR012939">
    <property type="entry name" value="Glyco_hydro_92"/>
</dbReference>
<evidence type="ECO:0000313" key="4">
    <source>
        <dbReference type="EMBL" id="OCH93282.1"/>
    </source>
</evidence>
<dbReference type="PANTHER" id="PTHR12143:SF43">
    <property type="entry name" value="PUTATIVE-RELATED"/>
    <property type="match status" value="1"/>
</dbReference>
<dbReference type="GO" id="GO:0005829">
    <property type="term" value="C:cytosol"/>
    <property type="evidence" value="ECO:0007669"/>
    <property type="project" value="TreeGrafter"/>
</dbReference>
<accession>A0A8E2DPC6</accession>
<dbReference type="GO" id="GO:0005634">
    <property type="term" value="C:nucleus"/>
    <property type="evidence" value="ECO:0007669"/>
    <property type="project" value="TreeGrafter"/>
</dbReference>
<reference evidence="4 5" key="1">
    <citation type="submission" date="2016-07" db="EMBL/GenBank/DDBJ databases">
        <title>Draft genome of the white-rot fungus Obba rivulosa 3A-2.</title>
        <authorList>
            <consortium name="DOE Joint Genome Institute"/>
            <person name="Miettinen O."/>
            <person name="Riley R."/>
            <person name="Acob R."/>
            <person name="Barry K."/>
            <person name="Cullen D."/>
            <person name="De Vries R."/>
            <person name="Hainaut M."/>
            <person name="Hatakka A."/>
            <person name="Henrissat B."/>
            <person name="Hilden K."/>
            <person name="Kuo R."/>
            <person name="Labutti K."/>
            <person name="Lipzen A."/>
            <person name="Makela M.R."/>
            <person name="Sandor L."/>
            <person name="Spatafora J.W."/>
            <person name="Grigoriev I.V."/>
            <person name="Hibbett D.S."/>
        </authorList>
    </citation>
    <scope>NUCLEOTIDE SEQUENCE [LARGE SCALE GENOMIC DNA]</scope>
    <source>
        <strain evidence="4 5">3A-2</strain>
    </source>
</reference>
<dbReference type="InterPro" id="IPR014718">
    <property type="entry name" value="GH-type_carb-bd"/>
</dbReference>
<evidence type="ECO:0000256" key="1">
    <source>
        <dbReference type="SAM" id="SignalP"/>
    </source>
</evidence>
<proteinExistence type="predicted"/>
<feature type="signal peptide" evidence="1">
    <location>
        <begin position="1"/>
        <end position="26"/>
    </location>
</feature>
<dbReference type="Pfam" id="PF07971">
    <property type="entry name" value="Glyco_hydro_92"/>
    <property type="match status" value="1"/>
</dbReference>